<protein>
    <recommendedName>
        <fullName evidence="1">DUF985 domain-containing protein</fullName>
    </recommendedName>
</protein>
<dbReference type="Proteomes" id="UP000053477">
    <property type="component" value="Unassembled WGS sequence"/>
</dbReference>
<dbReference type="InterPro" id="IPR009327">
    <property type="entry name" value="Cupin_DUF985"/>
</dbReference>
<gene>
    <name evidence="2" type="ORF">SCHPADRAFT_944236</name>
</gene>
<dbReference type="CDD" id="cd06121">
    <property type="entry name" value="cupin_YML079wp"/>
    <property type="match status" value="1"/>
</dbReference>
<dbReference type="STRING" id="27342.A0A0H2RV50"/>
<name>A0A0H2RV50_9AGAM</name>
<dbReference type="Gene3D" id="2.60.120.10">
    <property type="entry name" value="Jelly Rolls"/>
    <property type="match status" value="1"/>
</dbReference>
<proteinExistence type="predicted"/>
<dbReference type="AlphaFoldDB" id="A0A0H2RV50"/>
<dbReference type="Pfam" id="PF06172">
    <property type="entry name" value="Cupin_5"/>
    <property type="match status" value="1"/>
</dbReference>
<keyword evidence="3" id="KW-1185">Reference proteome</keyword>
<dbReference type="InterPro" id="IPR039935">
    <property type="entry name" value="YML079W-like"/>
</dbReference>
<dbReference type="EMBL" id="KQ086081">
    <property type="protein sequence ID" value="KLO08686.1"/>
    <property type="molecule type" value="Genomic_DNA"/>
</dbReference>
<dbReference type="InterPro" id="IPR014710">
    <property type="entry name" value="RmlC-like_jellyroll"/>
</dbReference>
<dbReference type="SUPFAM" id="SSF51182">
    <property type="entry name" value="RmlC-like cupins"/>
    <property type="match status" value="1"/>
</dbReference>
<reference evidence="2 3" key="1">
    <citation type="submission" date="2015-04" db="EMBL/GenBank/DDBJ databases">
        <title>Complete genome sequence of Schizopora paradoxa KUC8140, a cosmopolitan wood degrader in East Asia.</title>
        <authorList>
            <consortium name="DOE Joint Genome Institute"/>
            <person name="Min B."/>
            <person name="Park H."/>
            <person name="Jang Y."/>
            <person name="Kim J.-J."/>
            <person name="Kim K.H."/>
            <person name="Pangilinan J."/>
            <person name="Lipzen A."/>
            <person name="Riley R."/>
            <person name="Grigoriev I.V."/>
            <person name="Spatafora J.W."/>
            <person name="Choi I.-G."/>
        </authorList>
    </citation>
    <scope>NUCLEOTIDE SEQUENCE [LARGE SCALE GENOMIC DNA]</scope>
    <source>
        <strain evidence="2 3">KUC8140</strain>
    </source>
</reference>
<organism evidence="2 3">
    <name type="scientific">Schizopora paradoxa</name>
    <dbReference type="NCBI Taxonomy" id="27342"/>
    <lineage>
        <taxon>Eukaryota</taxon>
        <taxon>Fungi</taxon>
        <taxon>Dikarya</taxon>
        <taxon>Basidiomycota</taxon>
        <taxon>Agaricomycotina</taxon>
        <taxon>Agaricomycetes</taxon>
        <taxon>Hymenochaetales</taxon>
        <taxon>Schizoporaceae</taxon>
        <taxon>Schizopora</taxon>
    </lineage>
</organism>
<accession>A0A0H2RV50</accession>
<evidence type="ECO:0000259" key="1">
    <source>
        <dbReference type="Pfam" id="PF06172"/>
    </source>
</evidence>
<dbReference type="PANTHER" id="PTHR33387">
    <property type="entry name" value="RMLC-LIKE JELLY ROLL FOLD PROTEIN"/>
    <property type="match status" value="1"/>
</dbReference>
<evidence type="ECO:0000313" key="2">
    <source>
        <dbReference type="EMBL" id="KLO08686.1"/>
    </source>
</evidence>
<dbReference type="InterPro" id="IPR011051">
    <property type="entry name" value="RmlC_Cupin_sf"/>
</dbReference>
<dbReference type="OrthoDB" id="6614653at2759"/>
<sequence>MENYATGNTKLIETLSLAPHPEGGYFVETDRQEEVVPSPFAHGKERSLGTSIYYLLTPERPMGYFHMNKSVTYHVLHQGRAEYTLIRPPPTLPLTTPSLHSDPVASSDSVQVPSPRIETVIMGTNADAGEVRMLLVGTGVWKRSNLLPEDLELAKQSPELSDKTGCLITEVVVPGFDWEDHKYLTKNGLEKLFAGVDGGNKFVSTFEEYVLADS</sequence>
<dbReference type="PANTHER" id="PTHR33387:SF3">
    <property type="entry name" value="DUF985 DOMAIN-CONTAINING PROTEIN"/>
    <property type="match status" value="1"/>
</dbReference>
<feature type="domain" description="DUF985" evidence="1">
    <location>
        <begin position="10"/>
        <end position="183"/>
    </location>
</feature>
<dbReference type="InParanoid" id="A0A0H2RV50"/>
<evidence type="ECO:0000313" key="3">
    <source>
        <dbReference type="Proteomes" id="UP000053477"/>
    </source>
</evidence>